<comment type="similarity">
    <text evidence="1">Belongs to the tRNA-intron endonuclease family.</text>
</comment>
<dbReference type="Proteomes" id="UP000244309">
    <property type="component" value="Unassembled WGS sequence"/>
</dbReference>
<name>A0A2V1ARV1_9ASCO</name>
<feature type="active site" evidence="12">
    <location>
        <position position="207"/>
    </location>
</feature>
<feature type="active site" evidence="12">
    <location>
        <position position="168"/>
    </location>
</feature>
<accession>A0A2V1ARV1</accession>
<dbReference type="EC" id="4.6.1.16" evidence="2"/>
<keyword evidence="15" id="KW-0378">Hydrolase</keyword>
<evidence type="ECO:0000256" key="8">
    <source>
        <dbReference type="ARBA" id="ARBA00070643"/>
    </source>
</evidence>
<evidence type="ECO:0000256" key="6">
    <source>
        <dbReference type="ARBA" id="ARBA00059865"/>
    </source>
</evidence>
<dbReference type="PANTHER" id="PTHR13070:SF0">
    <property type="entry name" value="TRNA-SPLICING ENDONUCLEASE SUBUNIT SEN34"/>
    <property type="match status" value="1"/>
</dbReference>
<dbReference type="SUPFAM" id="SSF53032">
    <property type="entry name" value="tRNA-intron endonuclease catalytic domain-like"/>
    <property type="match status" value="1"/>
</dbReference>
<keyword evidence="15" id="KW-0540">Nuclease</keyword>
<reference evidence="15 16" key="1">
    <citation type="submission" date="2017-12" db="EMBL/GenBank/DDBJ databases">
        <title>Genome Sequence of a Multidrug-Resistant Candida haemulonii Isolate from a Patient with Chronic Leg Ulcers in Israel.</title>
        <authorList>
            <person name="Chow N.A."/>
            <person name="Gade L."/>
            <person name="Batra D."/>
            <person name="Rowe L.A."/>
            <person name="Ben-Ami R."/>
            <person name="Loparev V.N."/>
            <person name="Litvintseva A.P."/>
        </authorList>
    </citation>
    <scope>NUCLEOTIDE SEQUENCE [LARGE SCALE GENOMIC DNA]</scope>
    <source>
        <strain evidence="15 16">B11899</strain>
    </source>
</reference>
<organism evidence="15 16">
    <name type="scientific">Candidozyma haemuli</name>
    <dbReference type="NCBI Taxonomy" id="45357"/>
    <lineage>
        <taxon>Eukaryota</taxon>
        <taxon>Fungi</taxon>
        <taxon>Dikarya</taxon>
        <taxon>Ascomycota</taxon>
        <taxon>Saccharomycotina</taxon>
        <taxon>Pichiomycetes</taxon>
        <taxon>Metschnikowiaceae</taxon>
        <taxon>Candidozyma</taxon>
    </lineage>
</organism>
<comment type="catalytic activity">
    <reaction evidence="5">
        <text>pretRNA = a 3'-half-tRNA molecule with a 5'-OH end + a 5'-half-tRNA molecule with a 2',3'-cyclic phosphate end + an intron with a 2',3'-cyclic phosphate and a 5'-hydroxyl terminus.</text>
        <dbReference type="EC" id="4.6.1.16"/>
    </reaction>
</comment>
<protein>
    <recommendedName>
        <fullName evidence="9">tRNA-splicing endonuclease subunit SEN34</fullName>
        <ecNumber evidence="2">4.6.1.16</ecNumber>
    </recommendedName>
    <alternativeName>
        <fullName evidence="10 11">tRNA-intron endonuclease SEN34</fullName>
    </alternativeName>
    <alternativeName>
        <fullName evidence="8">tRNA-splicing endonuclease subunit Sen34</fullName>
    </alternativeName>
</protein>
<evidence type="ECO:0000256" key="10">
    <source>
        <dbReference type="ARBA" id="ARBA00075884"/>
    </source>
</evidence>
<dbReference type="RefSeq" id="XP_025341455.1">
    <property type="nucleotide sequence ID" value="XM_025485990.1"/>
</dbReference>
<dbReference type="GO" id="GO:0003676">
    <property type="term" value="F:nucleic acid binding"/>
    <property type="evidence" value="ECO:0007669"/>
    <property type="project" value="InterPro"/>
</dbReference>
<dbReference type="GeneID" id="37007638"/>
<dbReference type="AlphaFoldDB" id="A0A2V1ARV1"/>
<evidence type="ECO:0000313" key="15">
    <source>
        <dbReference type="EMBL" id="PVH20515.1"/>
    </source>
</evidence>
<feature type="active site" evidence="12">
    <location>
        <position position="176"/>
    </location>
</feature>
<dbReference type="NCBIfam" id="TIGR00324">
    <property type="entry name" value="endA"/>
    <property type="match status" value="1"/>
</dbReference>
<dbReference type="GO" id="GO:0000214">
    <property type="term" value="C:tRNA-intron endonuclease complex"/>
    <property type="evidence" value="ECO:0007669"/>
    <property type="project" value="InterPro"/>
</dbReference>
<dbReference type="FunFam" id="3.40.1350.10:FF:000008">
    <property type="entry name" value="tRNA-splicing endonuclease subunit Sen34"/>
    <property type="match status" value="1"/>
</dbReference>
<feature type="domain" description="TSEN34 N-terminal" evidence="14">
    <location>
        <begin position="4"/>
        <end position="69"/>
    </location>
</feature>
<feature type="domain" description="tRNA intron endonuclease catalytic" evidence="13">
    <location>
        <begin position="138"/>
        <end position="216"/>
    </location>
</feature>
<dbReference type="Pfam" id="PF01974">
    <property type="entry name" value="tRNA_int_endo"/>
    <property type="match status" value="1"/>
</dbReference>
<dbReference type="GO" id="GO:0000379">
    <property type="term" value="P:tRNA-type intron splice site recognition and cleavage"/>
    <property type="evidence" value="ECO:0007669"/>
    <property type="project" value="InterPro"/>
</dbReference>
<dbReference type="Pfam" id="PF26577">
    <property type="entry name" value="TSEN34_N"/>
    <property type="match status" value="1"/>
</dbReference>
<dbReference type="EMBL" id="PKFO01000003">
    <property type="protein sequence ID" value="PVH20515.1"/>
    <property type="molecule type" value="Genomic_DNA"/>
</dbReference>
<evidence type="ECO:0000256" key="9">
    <source>
        <dbReference type="ARBA" id="ARBA00070870"/>
    </source>
</evidence>
<dbReference type="InterPro" id="IPR006676">
    <property type="entry name" value="tRNA_splic"/>
</dbReference>
<evidence type="ECO:0000259" key="13">
    <source>
        <dbReference type="Pfam" id="PF01974"/>
    </source>
</evidence>
<evidence type="ECO:0000256" key="11">
    <source>
        <dbReference type="ARBA" id="ARBA00076724"/>
    </source>
</evidence>
<evidence type="ECO:0000313" key="16">
    <source>
        <dbReference type="Proteomes" id="UP000244309"/>
    </source>
</evidence>
<keyword evidence="15" id="KW-0255">Endonuclease</keyword>
<keyword evidence="4" id="KW-0456">Lyase</keyword>
<dbReference type="Gene3D" id="3.40.1350.10">
    <property type="match status" value="1"/>
</dbReference>
<dbReference type="OrthoDB" id="48041at2759"/>
<dbReference type="GO" id="GO:0000213">
    <property type="term" value="F:tRNA-intron lyase activity"/>
    <property type="evidence" value="ECO:0007669"/>
    <property type="project" value="UniProtKB-EC"/>
</dbReference>
<evidence type="ECO:0000256" key="1">
    <source>
        <dbReference type="ARBA" id="ARBA00008078"/>
    </source>
</evidence>
<dbReference type="InterPro" id="IPR006677">
    <property type="entry name" value="tRNA_intron_Endonuc_cat-like"/>
</dbReference>
<proteinExistence type="inferred from homology"/>
<dbReference type="InterPro" id="IPR059049">
    <property type="entry name" value="TSEN34_N"/>
</dbReference>
<keyword evidence="16" id="KW-1185">Reference proteome</keyword>
<evidence type="ECO:0000256" key="4">
    <source>
        <dbReference type="ARBA" id="ARBA00023239"/>
    </source>
</evidence>
<gene>
    <name evidence="15" type="ORF">CXQ85_002307</name>
</gene>
<dbReference type="PIRSF" id="PIRSF017250">
    <property type="entry name" value="tRNA_splic_SEN34"/>
    <property type="match status" value="1"/>
</dbReference>
<dbReference type="CDD" id="cd22363">
    <property type="entry name" value="tRNA-intron_lyase_C"/>
    <property type="match status" value="1"/>
</dbReference>
<dbReference type="InterPro" id="IPR011856">
    <property type="entry name" value="tRNA_endonuc-like_dom_sf"/>
</dbReference>
<evidence type="ECO:0000256" key="3">
    <source>
        <dbReference type="ARBA" id="ARBA00022694"/>
    </source>
</evidence>
<comment type="caution">
    <text evidence="15">The sequence shown here is derived from an EMBL/GenBank/DDBJ whole genome shotgun (WGS) entry which is preliminary data.</text>
</comment>
<evidence type="ECO:0000259" key="14">
    <source>
        <dbReference type="Pfam" id="PF26577"/>
    </source>
</evidence>
<evidence type="ECO:0000256" key="7">
    <source>
        <dbReference type="ARBA" id="ARBA00062123"/>
    </source>
</evidence>
<dbReference type="InterPro" id="IPR016690">
    <property type="entry name" value="TSEN34"/>
</dbReference>
<evidence type="ECO:0000256" key="12">
    <source>
        <dbReference type="PIRSR" id="PIRSR017250-50"/>
    </source>
</evidence>
<evidence type="ECO:0000256" key="2">
    <source>
        <dbReference type="ARBA" id="ARBA00012573"/>
    </source>
</evidence>
<comment type="subunit">
    <text evidence="7">Heterotetramer composed of SEN2, SEN15, SEN34 and SEN54. Interacts directly with SEN15.</text>
</comment>
<evidence type="ECO:0000256" key="5">
    <source>
        <dbReference type="ARBA" id="ARBA00034031"/>
    </source>
</evidence>
<comment type="function">
    <text evidence="6">Constitutes one of the two catalytic subunit of the tRNA-splicing endonuclease complex, a complex responsible for identification and cleavage of the splice sites in pre-tRNA. It cleaves pre-tRNA at the 5'- and 3'-splice sites to release the intron. The products are an intron and two tRNA half-molecules bearing 2',3'-cyclic phosphate and 5'-OH termini. There are no conserved sequences at the splice sites, but the intron is invariably located at the same site in the gene, placing the splice sites an invariant distance from the constant structural features of the tRNA body. It probably carries the active site for 3'-splice site cleavage.</text>
</comment>
<dbReference type="VEuPathDB" id="FungiDB:CXQ85_002307"/>
<dbReference type="InterPro" id="IPR036167">
    <property type="entry name" value="tRNA_intron_Endo_cat-like_sf"/>
</dbReference>
<dbReference type="PANTHER" id="PTHR13070">
    <property type="entry name" value="TRNA-SPLICING ENDONUCLEASE SUBUNIT SEN34-RELATED"/>
    <property type="match status" value="1"/>
</dbReference>
<dbReference type="STRING" id="45357.A0A2V1ARV1"/>
<keyword evidence="3" id="KW-0819">tRNA processing</keyword>
<sequence length="235" mass="26168">MLYLHLIHNRVLVFSIDDIEKLRSLGIVGVLVGTLPKAPQQNVFLGVPIQLSVYEVLWLIDNGHAILIESASYHEKLMEDSTPEMINKGNTVRLEGPSNSRYVITPNESPNEIGLDPSQFQVSRDEFLNRQPKSDDNFLEKYSAFKKLRNMGHYLMPGLRFGGTFVSYPGDPLRFHSHLIVKCVKPDEEVSLIDIVTGGRLATAVKKAWVLISPSEGSEEDGAGNAFSIEWAGFG</sequence>